<accession>A0ABP7LMN8</accession>
<dbReference type="Proteomes" id="UP001500827">
    <property type="component" value="Unassembled WGS sequence"/>
</dbReference>
<sequence length="153" mass="16957">MSIEGQKIYPGDNATPEQVLRLADEYRVAADALLLTGRRRQPLSRAPYRLVAIHAIELYLNALLLAAGHHSARLRGLHHDLAARTHFALSAKLRLRKRTLAHLEILSETREYLTTRYDPAASAASELNRLSATLTEVAEKVTSIVRGASAEQN</sequence>
<reference evidence="2" key="1">
    <citation type="journal article" date="2019" name="Int. J. Syst. Evol. Microbiol.">
        <title>The Global Catalogue of Microorganisms (GCM) 10K type strain sequencing project: providing services to taxonomists for standard genome sequencing and annotation.</title>
        <authorList>
            <consortium name="The Broad Institute Genomics Platform"/>
            <consortium name="The Broad Institute Genome Sequencing Center for Infectious Disease"/>
            <person name="Wu L."/>
            <person name="Ma J."/>
        </authorList>
    </citation>
    <scope>NUCLEOTIDE SEQUENCE [LARGE SCALE GENOMIC DNA]</scope>
    <source>
        <strain evidence="2">JCM 17543</strain>
    </source>
</reference>
<comment type="caution">
    <text evidence="1">The sequence shown here is derived from an EMBL/GenBank/DDBJ whole genome shotgun (WGS) entry which is preliminary data.</text>
</comment>
<evidence type="ECO:0008006" key="3">
    <source>
        <dbReference type="Google" id="ProtNLM"/>
    </source>
</evidence>
<dbReference type="RefSeq" id="WP_344699859.1">
    <property type="nucleotide sequence ID" value="NZ_BAABBM010000001.1"/>
</dbReference>
<proteinExistence type="predicted"/>
<name>A0ABP7LMN8_9SPHN</name>
<evidence type="ECO:0000313" key="2">
    <source>
        <dbReference type="Proteomes" id="UP001500827"/>
    </source>
</evidence>
<dbReference type="EMBL" id="BAABBM010000001">
    <property type="protein sequence ID" value="GAA3903950.1"/>
    <property type="molecule type" value="Genomic_DNA"/>
</dbReference>
<keyword evidence="2" id="KW-1185">Reference proteome</keyword>
<organism evidence="1 2">
    <name type="scientific">Sphingomonas limnosediminicola</name>
    <dbReference type="NCBI Taxonomy" id="940133"/>
    <lineage>
        <taxon>Bacteria</taxon>
        <taxon>Pseudomonadati</taxon>
        <taxon>Pseudomonadota</taxon>
        <taxon>Alphaproteobacteria</taxon>
        <taxon>Sphingomonadales</taxon>
        <taxon>Sphingomonadaceae</taxon>
        <taxon>Sphingomonas</taxon>
    </lineage>
</organism>
<protein>
    <recommendedName>
        <fullName evidence="3">HEPN domain-containing protein</fullName>
    </recommendedName>
</protein>
<gene>
    <name evidence="1" type="ORF">GCM10022276_23240</name>
</gene>
<evidence type="ECO:0000313" key="1">
    <source>
        <dbReference type="EMBL" id="GAA3903950.1"/>
    </source>
</evidence>